<name>A0ABQ0NZS1_9PROT</name>
<dbReference type="EMBL" id="BAQD01000001">
    <property type="protein sequence ID" value="GBQ04942.1"/>
    <property type="molecule type" value="Genomic_DNA"/>
</dbReference>
<keyword evidence="6" id="KW-0742">SOS response</keyword>
<dbReference type="InterPro" id="IPR042174">
    <property type="entry name" value="RecF_2"/>
</dbReference>
<gene>
    <name evidence="6" type="primary">recF</name>
    <name evidence="7" type="ORF">AA15669_0225</name>
</gene>
<keyword evidence="4 6" id="KW-0067">ATP-binding</keyword>
<comment type="subcellular location">
    <subcellularLocation>
        <location evidence="6">Cytoplasm</location>
    </subcellularLocation>
</comment>
<dbReference type="Proteomes" id="UP001062901">
    <property type="component" value="Unassembled WGS sequence"/>
</dbReference>
<evidence type="ECO:0000313" key="8">
    <source>
        <dbReference type="Proteomes" id="UP001062901"/>
    </source>
</evidence>
<proteinExistence type="inferred from homology"/>
<protein>
    <recommendedName>
        <fullName evidence="6">DNA replication and repair protein RecF</fullName>
    </recommendedName>
</protein>
<dbReference type="PANTHER" id="PTHR32182:SF0">
    <property type="entry name" value="DNA REPLICATION AND REPAIR PROTEIN RECF"/>
    <property type="match status" value="1"/>
</dbReference>
<keyword evidence="8" id="KW-1185">Reference proteome</keyword>
<keyword evidence="2 6" id="KW-0235">DNA replication</keyword>
<evidence type="ECO:0000313" key="7">
    <source>
        <dbReference type="EMBL" id="GBQ04942.1"/>
    </source>
</evidence>
<dbReference type="PANTHER" id="PTHR32182">
    <property type="entry name" value="DNA REPLICATION AND REPAIR PROTEIN RECF"/>
    <property type="match status" value="1"/>
</dbReference>
<comment type="caution">
    <text evidence="7">The sequence shown here is derived from an EMBL/GenBank/DDBJ whole genome shotgun (WGS) entry which is preliminary data.</text>
</comment>
<evidence type="ECO:0000256" key="3">
    <source>
        <dbReference type="ARBA" id="ARBA00022741"/>
    </source>
</evidence>
<evidence type="ECO:0000256" key="5">
    <source>
        <dbReference type="ARBA" id="ARBA00023125"/>
    </source>
</evidence>
<keyword evidence="6" id="KW-0234">DNA repair</keyword>
<evidence type="ECO:0000256" key="1">
    <source>
        <dbReference type="ARBA" id="ARBA00022490"/>
    </source>
</evidence>
<dbReference type="Gene3D" id="1.20.1050.90">
    <property type="entry name" value="RecF/RecN/SMC, N-terminal domain"/>
    <property type="match status" value="1"/>
</dbReference>
<dbReference type="Gene3D" id="3.40.50.300">
    <property type="entry name" value="P-loop containing nucleotide triphosphate hydrolases"/>
    <property type="match status" value="1"/>
</dbReference>
<comment type="function">
    <text evidence="6">The RecF protein is involved in DNA metabolism; it is required for DNA replication and normal SOS inducibility. RecF binds preferentially to single-stranded, linear DNA. It also seems to bind ATP.</text>
</comment>
<dbReference type="InterPro" id="IPR001238">
    <property type="entry name" value="DNA-binding_RecF"/>
</dbReference>
<dbReference type="HAMAP" id="MF_00365">
    <property type="entry name" value="RecF"/>
    <property type="match status" value="1"/>
</dbReference>
<accession>A0ABQ0NZS1</accession>
<reference evidence="7" key="1">
    <citation type="submission" date="2013-04" db="EMBL/GenBank/DDBJ databases">
        <title>The genome sequencing project of 58 acetic acid bacteria.</title>
        <authorList>
            <person name="Okamoto-Kainuma A."/>
            <person name="Ishikawa M."/>
            <person name="Umino S."/>
            <person name="Koizumi Y."/>
            <person name="Shiwa Y."/>
            <person name="Yoshikawa H."/>
            <person name="Matsutani M."/>
            <person name="Matsushita K."/>
        </authorList>
    </citation>
    <scope>NUCLEOTIDE SEQUENCE</scope>
    <source>
        <strain evidence="7">DSM 15669</strain>
    </source>
</reference>
<keyword evidence="5 6" id="KW-0238">DNA-binding</keyword>
<dbReference type="InterPro" id="IPR027417">
    <property type="entry name" value="P-loop_NTPase"/>
</dbReference>
<keyword evidence="6" id="KW-0227">DNA damage</keyword>
<comment type="similarity">
    <text evidence="6">Belongs to the RecF family.</text>
</comment>
<keyword evidence="1 6" id="KW-0963">Cytoplasm</keyword>
<comment type="caution">
    <text evidence="6">Lacks conserved residue(s) required for the propagation of feature annotation.</text>
</comment>
<evidence type="ECO:0000256" key="2">
    <source>
        <dbReference type="ARBA" id="ARBA00022705"/>
    </source>
</evidence>
<dbReference type="PROSITE" id="PS00617">
    <property type="entry name" value="RECF_1"/>
    <property type="match status" value="1"/>
</dbReference>
<evidence type="ECO:0000256" key="4">
    <source>
        <dbReference type="ARBA" id="ARBA00022840"/>
    </source>
</evidence>
<dbReference type="SUPFAM" id="SSF52540">
    <property type="entry name" value="P-loop containing nucleoside triphosphate hydrolases"/>
    <property type="match status" value="1"/>
</dbReference>
<organism evidence="7 8">
    <name type="scientific">Saccharibacter floricola DSM 15669</name>
    <dbReference type="NCBI Taxonomy" id="1123227"/>
    <lineage>
        <taxon>Bacteria</taxon>
        <taxon>Pseudomonadati</taxon>
        <taxon>Pseudomonadota</taxon>
        <taxon>Alphaproteobacteria</taxon>
        <taxon>Acetobacterales</taxon>
        <taxon>Acetobacteraceae</taxon>
        <taxon>Saccharibacter</taxon>
    </lineage>
</organism>
<sequence>MLDDEPVKTQSDITELCACVWLTPKMDRLFSEGASQRRRFFDRLVAALMPDHAKQLVAHDRSVASRNRILATQADQSVWLDSIEASISRHAVAITAARLATLEQLHDSSLSVAGFPKVTLNLRCSLAEQLCSSPALHVEDWLRDSLKKRRETDRTKGLTSVGAHRADLTVRDSATHQDASFLSSGQQKIMLLSLILSHGRCVQKNWGEAPLVLLDEPFVHLDEKHRAALMEAVKTLQTTVVLTGTDAQLFLPMKGWADFIRVEEGNLYPERECCSGFEGEINV</sequence>
<keyword evidence="3 6" id="KW-0547">Nucleotide-binding</keyword>
<evidence type="ECO:0000256" key="6">
    <source>
        <dbReference type="HAMAP-Rule" id="MF_00365"/>
    </source>
</evidence>
<dbReference type="InterPro" id="IPR018078">
    <property type="entry name" value="DNA-binding_RecF_CS"/>
</dbReference>